<evidence type="ECO:0000256" key="3">
    <source>
        <dbReference type="ARBA" id="ARBA00016584"/>
    </source>
</evidence>
<feature type="region of interest" description="Disordered" evidence="14">
    <location>
        <begin position="202"/>
        <end position="234"/>
    </location>
</feature>
<keyword evidence="6 15" id="KW-0812">Transmembrane</keyword>
<gene>
    <name evidence="20" type="primary">LOC111120732</name>
</gene>
<evidence type="ECO:0000259" key="17">
    <source>
        <dbReference type="PROSITE" id="PS00022"/>
    </source>
</evidence>
<keyword evidence="12 15" id="KW-0472">Membrane</keyword>
<feature type="domain" description="EGF-like" evidence="17 18">
    <location>
        <begin position="465"/>
        <end position="476"/>
    </location>
</feature>
<dbReference type="RefSeq" id="XP_022317373.1">
    <property type="nucleotide sequence ID" value="XM_022461665.1"/>
</dbReference>
<evidence type="ECO:0000256" key="12">
    <source>
        <dbReference type="ARBA" id="ARBA00023136"/>
    </source>
</evidence>
<dbReference type="PANTHER" id="PTHR15929:SF0">
    <property type="entry name" value="STORE-OPERATED CALCIUM ENTRY-ASSOCIATED REGULATORY FACTOR"/>
    <property type="match status" value="1"/>
</dbReference>
<evidence type="ECO:0000256" key="4">
    <source>
        <dbReference type="ARBA" id="ARBA00022448"/>
    </source>
</evidence>
<accession>A0A8B8CNE8</accession>
<dbReference type="Gene3D" id="3.80.10.10">
    <property type="entry name" value="Ribonuclease Inhibitor"/>
    <property type="match status" value="1"/>
</dbReference>
<evidence type="ECO:0000256" key="7">
    <source>
        <dbReference type="ARBA" id="ARBA00022729"/>
    </source>
</evidence>
<keyword evidence="4" id="KW-0813">Transport</keyword>
<keyword evidence="7 16" id="KW-0732">Signal</keyword>
<proteinExistence type="inferred from homology"/>
<dbReference type="InterPro" id="IPR000742">
    <property type="entry name" value="EGF"/>
</dbReference>
<name>A0A8B8CNE8_CRAVI</name>
<evidence type="ECO:0000256" key="11">
    <source>
        <dbReference type="ARBA" id="ARBA00023065"/>
    </source>
</evidence>
<evidence type="ECO:0000259" key="18">
    <source>
        <dbReference type="PROSITE" id="PS01186"/>
    </source>
</evidence>
<feature type="transmembrane region" description="Helical" evidence="15">
    <location>
        <begin position="485"/>
        <end position="504"/>
    </location>
</feature>
<feature type="signal peptide" evidence="16">
    <location>
        <begin position="1"/>
        <end position="19"/>
    </location>
</feature>
<evidence type="ECO:0000256" key="2">
    <source>
        <dbReference type="ARBA" id="ARBA00006833"/>
    </source>
</evidence>
<dbReference type="KEGG" id="cvn:111120732"/>
<evidence type="ECO:0000256" key="10">
    <source>
        <dbReference type="ARBA" id="ARBA00022989"/>
    </source>
</evidence>
<evidence type="ECO:0000256" key="16">
    <source>
        <dbReference type="SAM" id="SignalP"/>
    </source>
</evidence>
<dbReference type="Pfam" id="PF06682">
    <property type="entry name" value="SARAF"/>
    <property type="match status" value="1"/>
</dbReference>
<evidence type="ECO:0000256" key="1">
    <source>
        <dbReference type="ARBA" id="ARBA00004115"/>
    </source>
</evidence>
<dbReference type="OrthoDB" id="20303at2759"/>
<evidence type="ECO:0000256" key="6">
    <source>
        <dbReference type="ARBA" id="ARBA00022692"/>
    </source>
</evidence>
<feature type="chain" id="PRO_5034604507" description="Store-operated calcium entry-associated regulatory factor" evidence="16">
    <location>
        <begin position="20"/>
        <end position="513"/>
    </location>
</feature>
<dbReference type="Proteomes" id="UP000694844">
    <property type="component" value="Chromosome 2"/>
</dbReference>
<dbReference type="PROSITE" id="PS01186">
    <property type="entry name" value="EGF_2"/>
    <property type="match status" value="1"/>
</dbReference>
<evidence type="ECO:0000256" key="9">
    <source>
        <dbReference type="ARBA" id="ARBA00022837"/>
    </source>
</evidence>
<evidence type="ECO:0000256" key="8">
    <source>
        <dbReference type="ARBA" id="ARBA00022824"/>
    </source>
</evidence>
<dbReference type="GO" id="GO:2001256">
    <property type="term" value="P:regulation of store-operated calcium entry"/>
    <property type="evidence" value="ECO:0007669"/>
    <property type="project" value="InterPro"/>
</dbReference>
<reference evidence="20" key="1">
    <citation type="submission" date="2025-08" db="UniProtKB">
        <authorList>
            <consortium name="RefSeq"/>
        </authorList>
    </citation>
    <scope>IDENTIFICATION</scope>
    <source>
        <tissue evidence="20">Whole sample</tissue>
    </source>
</reference>
<evidence type="ECO:0000256" key="13">
    <source>
        <dbReference type="ARBA" id="ARBA00031116"/>
    </source>
</evidence>
<evidence type="ECO:0000256" key="14">
    <source>
        <dbReference type="SAM" id="MobiDB-lite"/>
    </source>
</evidence>
<evidence type="ECO:0000313" key="20">
    <source>
        <dbReference type="RefSeq" id="XP_022317373.1"/>
    </source>
</evidence>
<dbReference type="GO" id="GO:0006816">
    <property type="term" value="P:calcium ion transport"/>
    <property type="evidence" value="ECO:0007669"/>
    <property type="project" value="UniProtKB-KW"/>
</dbReference>
<evidence type="ECO:0000313" key="19">
    <source>
        <dbReference type="Proteomes" id="UP000694844"/>
    </source>
</evidence>
<protein>
    <recommendedName>
        <fullName evidence="3">Store-operated calcium entry-associated regulatory factor</fullName>
    </recommendedName>
    <alternativeName>
        <fullName evidence="13">Transmembrane protein 66</fullName>
    </alternativeName>
</protein>
<dbReference type="PROSITE" id="PS00022">
    <property type="entry name" value="EGF_1"/>
    <property type="match status" value="1"/>
</dbReference>
<keyword evidence="9" id="KW-0106">Calcium</keyword>
<dbReference type="GeneID" id="111120732"/>
<dbReference type="InterPro" id="IPR009567">
    <property type="entry name" value="SARAF"/>
</dbReference>
<organism evidence="19 20">
    <name type="scientific">Crassostrea virginica</name>
    <name type="common">Eastern oyster</name>
    <dbReference type="NCBI Taxonomy" id="6565"/>
    <lineage>
        <taxon>Eukaryota</taxon>
        <taxon>Metazoa</taxon>
        <taxon>Spiralia</taxon>
        <taxon>Lophotrochozoa</taxon>
        <taxon>Mollusca</taxon>
        <taxon>Bivalvia</taxon>
        <taxon>Autobranchia</taxon>
        <taxon>Pteriomorphia</taxon>
        <taxon>Ostreida</taxon>
        <taxon>Ostreoidea</taxon>
        <taxon>Ostreidae</taxon>
        <taxon>Crassostrea</taxon>
    </lineage>
</organism>
<dbReference type="InterPro" id="IPR032675">
    <property type="entry name" value="LRR_dom_sf"/>
</dbReference>
<dbReference type="GO" id="GO:0005789">
    <property type="term" value="C:endoplasmic reticulum membrane"/>
    <property type="evidence" value="ECO:0007669"/>
    <property type="project" value="UniProtKB-SubCell"/>
</dbReference>
<keyword evidence="11" id="KW-0406">Ion transport</keyword>
<keyword evidence="10 15" id="KW-1133">Transmembrane helix</keyword>
<sequence>MKTFWSIFSALAFVSSVFAAFGSNGDRILLRDIQTLTLKSNMMTNARRSSAVPQLKCIGGTAGCNAFRPQVVQCYNRGSDGYDVQWECKTDMDNAYRFGSVEVTCEGYDYPDDPNVLKGSCGLEYTIDLTKEGYQQQNQGGGHDYYGGQTHSSPYGKTHNYGYGQKIGSIFSDLFTLGFVALLVYVVYKTCVAAQTGYTANDEYRPTGSGYQPPPPGFRDEYTQRGCGPTPTYSTGTGAGTGGGFWSGAFTGGILGYMLGNNRNNYYAPGYTSPYSTGWGYNTPRASRGWFSSGSGLGSGFGGGSTSTGTRTISNLCEMKSCKNPPILDCASLNSTVSGRCCVHVTEKESDWSPEIVTGIDLIDCSLTNISGLFHSMEQLAFLFLHKNNILDIDVDDFTGVNELKNLTLPTNLSCPGGQSLWDKEITHLDRVECLDEKSTCKVFNVTCPNSNSYCSDVGPRVTECLCSPGYHGYKCLRKDHFPTVTFVVGICVSTVVVSAFLWITQRRKVKKH</sequence>
<keyword evidence="19" id="KW-1185">Reference proteome</keyword>
<dbReference type="SUPFAM" id="SSF52058">
    <property type="entry name" value="L domain-like"/>
    <property type="match status" value="1"/>
</dbReference>
<comment type="subcellular location">
    <subcellularLocation>
        <location evidence="1">Endoplasmic reticulum membrane</location>
        <topology evidence="1">Single-pass type I membrane protein</topology>
    </subcellularLocation>
</comment>
<comment type="similarity">
    <text evidence="2">Belongs to the SARAF family.</text>
</comment>
<keyword evidence="5" id="KW-0109">Calcium transport</keyword>
<evidence type="ECO:0000256" key="5">
    <source>
        <dbReference type="ARBA" id="ARBA00022568"/>
    </source>
</evidence>
<evidence type="ECO:0000256" key="15">
    <source>
        <dbReference type="SAM" id="Phobius"/>
    </source>
</evidence>
<keyword evidence="8" id="KW-0256">Endoplasmic reticulum</keyword>
<dbReference type="AlphaFoldDB" id="A0A8B8CNE8"/>
<dbReference type="PANTHER" id="PTHR15929">
    <property type="entry name" value="STORE-OPERATED CALCIUM ENTRY-ASSOCIATED REGULATORY FACTOR"/>
    <property type="match status" value="1"/>
</dbReference>